<gene>
    <name evidence="1" type="ORF">JIN82_16735</name>
</gene>
<reference evidence="1" key="1">
    <citation type="submission" date="2021-01" db="EMBL/GenBank/DDBJ databases">
        <title>Modified the classification status of verrucomicrobia.</title>
        <authorList>
            <person name="Feng X."/>
        </authorList>
    </citation>
    <scope>NUCLEOTIDE SEQUENCE</scope>
    <source>
        <strain evidence="1">_KCTC 22039</strain>
    </source>
</reference>
<dbReference type="AlphaFoldDB" id="A0A8J7SQ72"/>
<evidence type="ECO:0000313" key="2">
    <source>
        <dbReference type="Proteomes" id="UP000624703"/>
    </source>
</evidence>
<dbReference type="RefSeq" id="WP_200312819.1">
    <property type="nucleotide sequence ID" value="NZ_JAENIM010000047.1"/>
</dbReference>
<dbReference type="Proteomes" id="UP000624703">
    <property type="component" value="Unassembled WGS sequence"/>
</dbReference>
<organism evidence="1 2">
    <name type="scientific">Persicirhabdus sediminis</name>
    <dbReference type="NCBI Taxonomy" id="454144"/>
    <lineage>
        <taxon>Bacteria</taxon>
        <taxon>Pseudomonadati</taxon>
        <taxon>Verrucomicrobiota</taxon>
        <taxon>Verrucomicrobiia</taxon>
        <taxon>Verrucomicrobiales</taxon>
        <taxon>Verrucomicrobiaceae</taxon>
        <taxon>Persicirhabdus</taxon>
    </lineage>
</organism>
<name>A0A8J7SQ72_9BACT</name>
<proteinExistence type="predicted"/>
<sequence length="187" mass="21388">MKLIPICGCGLILFVNSSSVLAERKITDSIDIVAIPPKKPVLIGESVALYIKIKNEGDDVIGRLPKGEFRFDALGRISPVIHNPYTYSIRKTLYSGSDGVYELRQNRWWSLKDVNLASAQKYRQLRSGQELVYRIDFVPFENDHKDLVDDVDFCHVTIKWMISSDKTEHWQELKVSTVIFKADGQKE</sequence>
<comment type="caution">
    <text evidence="1">The sequence shown here is derived from an EMBL/GenBank/DDBJ whole genome shotgun (WGS) entry which is preliminary data.</text>
</comment>
<keyword evidence="2" id="KW-1185">Reference proteome</keyword>
<protein>
    <submittedName>
        <fullName evidence="1">Uncharacterized protein</fullName>
    </submittedName>
</protein>
<evidence type="ECO:0000313" key="1">
    <source>
        <dbReference type="EMBL" id="MBK1792813.1"/>
    </source>
</evidence>
<accession>A0A8J7SQ72</accession>
<dbReference type="EMBL" id="JAENIM010000047">
    <property type="protein sequence ID" value="MBK1792813.1"/>
    <property type="molecule type" value="Genomic_DNA"/>
</dbReference>